<dbReference type="Proteomes" id="UP000439424">
    <property type="component" value="Unassembled WGS sequence"/>
</dbReference>
<dbReference type="AlphaFoldDB" id="A0A6I4HJ03"/>
<sequence>MSKLNYWQKRMLQVSIDRDKEDRDYIKEMELRYDLLAKSLKKTIDDWIARYANEHKISFEEANALLAKDDLKNWKMSLAEFKRKAIEGGYLQELNEEYFRSRISRTQQLQRQLYFQLAEQANKENSEMATHLMGQLDTVFLKNIYEISDRGQIPVQFAKYNVRSLEVAIKKPWLGANFSKRIWKNHLKVLPDKLARSMSIGIINGWSTDKIVDDMMLGIDKQLRNRMISLVQTESAHIAEVATDKAMKETGVQEWEWLATLEVHTCSICASLDGKIFSVDDKSAPICPAHPNCRCTKIPVIVGWQSSKRWQRNPESGLGEVKNHQSFNEWKKALSNNKKIDLIELNRDNIGNVDRINKMISHTKDVVNQYKKATGIDIIDLWRNKKYSDKSNPYNDEKSKFVKYLLKEYGYAAQPNVVESVAEGMVPIYRGIRDSTNGSMSSKQQLERFIHGEFDISGAKTSTHGRGSYFTDFKLKAEDYSNRGENGRLIKAYLGEEMNLISSSDLDKELQAFLKIKDNLGKDAEYYQFITSRSGFMDANREIYAILSGYDGVKFGAVYNILNRGKLVVKK</sequence>
<comment type="caution">
    <text evidence="2">The sequence shown here is derived from an EMBL/GenBank/DDBJ whole genome shotgun (WGS) entry which is preliminary data.</text>
</comment>
<dbReference type="NCBIfam" id="TIGR01641">
    <property type="entry name" value="phageSPP1_gp7"/>
    <property type="match status" value="1"/>
</dbReference>
<dbReference type="Pfam" id="PF04233">
    <property type="entry name" value="Phage_Mu_F"/>
    <property type="match status" value="1"/>
</dbReference>
<proteinExistence type="predicted"/>
<feature type="domain" description="Phage head morphogenesis" evidence="1">
    <location>
        <begin position="201"/>
        <end position="296"/>
    </location>
</feature>
<dbReference type="InterPro" id="IPR006528">
    <property type="entry name" value="Phage_head_morphogenesis_dom"/>
</dbReference>
<dbReference type="EMBL" id="WPIP01000013">
    <property type="protein sequence ID" value="MVM90477.1"/>
    <property type="molecule type" value="Genomic_DNA"/>
</dbReference>
<organism evidence="2 3">
    <name type="scientific">Acinetobacter baumannii</name>
    <dbReference type="NCBI Taxonomy" id="470"/>
    <lineage>
        <taxon>Bacteria</taxon>
        <taxon>Pseudomonadati</taxon>
        <taxon>Pseudomonadota</taxon>
        <taxon>Gammaproteobacteria</taxon>
        <taxon>Moraxellales</taxon>
        <taxon>Moraxellaceae</taxon>
        <taxon>Acinetobacter</taxon>
        <taxon>Acinetobacter calcoaceticus/baumannii complex</taxon>
    </lineage>
</organism>
<dbReference type="RefSeq" id="WP_157010632.1">
    <property type="nucleotide sequence ID" value="NZ_WPIP01000013.1"/>
</dbReference>
<evidence type="ECO:0000259" key="1">
    <source>
        <dbReference type="Pfam" id="PF04233"/>
    </source>
</evidence>
<protein>
    <submittedName>
        <fullName evidence="2">Phage head morphogenesis protein</fullName>
    </submittedName>
</protein>
<evidence type="ECO:0000313" key="3">
    <source>
        <dbReference type="Proteomes" id="UP000439424"/>
    </source>
</evidence>
<accession>A0A6I4HJ03</accession>
<name>A0A6I4HJ03_ACIBA</name>
<gene>
    <name evidence="2" type="ORF">GNY86_02990</name>
</gene>
<evidence type="ECO:0000313" key="2">
    <source>
        <dbReference type="EMBL" id="MVM90477.1"/>
    </source>
</evidence>
<reference evidence="2 3" key="1">
    <citation type="submission" date="2019-11" db="EMBL/GenBank/DDBJ databases">
        <title>Multidrug-resistant Acinetobacter baumannii moving toward extensively drug-resistant over fifteen years in South of Brazil.</title>
        <authorList>
            <person name="Fedrigo N.H."/>
            <person name="Cerdeira L."/>
            <person name="Fuga B."/>
            <person name="Marini P.V.B."/>
            <person name="Shinohara D.R."/>
            <person name="Carrara-Marroni F.E."/>
            <person name="Lincopan N."/>
            <person name="Tognim M.C.B."/>
        </authorList>
    </citation>
    <scope>NUCLEOTIDE SEQUENCE [LARGE SCALE GENOMIC DNA]</scope>
    <source>
        <strain evidence="2 3">Ac576</strain>
    </source>
</reference>